<keyword evidence="1" id="KW-0808">Transferase</keyword>
<keyword evidence="6" id="KW-1185">Reference proteome</keyword>
<feature type="transmembrane region" description="Helical" evidence="3">
    <location>
        <begin position="112"/>
        <end position="131"/>
    </location>
</feature>
<evidence type="ECO:0000313" key="5">
    <source>
        <dbReference type="EMBL" id="MBM6819079.1"/>
    </source>
</evidence>
<dbReference type="SUPFAM" id="SSF55874">
    <property type="entry name" value="ATPase domain of HSP90 chaperone/DNA topoisomerase II/histidine kinase"/>
    <property type="match status" value="1"/>
</dbReference>
<evidence type="ECO:0000256" key="2">
    <source>
        <dbReference type="ARBA" id="ARBA00023012"/>
    </source>
</evidence>
<evidence type="ECO:0000313" key="6">
    <source>
        <dbReference type="Proteomes" id="UP000767334"/>
    </source>
</evidence>
<dbReference type="PROSITE" id="PS50109">
    <property type="entry name" value="HIS_KIN"/>
    <property type="match status" value="1"/>
</dbReference>
<name>A0ABS2FF66_9CLOT</name>
<dbReference type="InterPro" id="IPR005467">
    <property type="entry name" value="His_kinase_dom"/>
</dbReference>
<dbReference type="InterPro" id="IPR032834">
    <property type="entry name" value="NatK-like_C"/>
</dbReference>
<feature type="transmembrane region" description="Helical" evidence="3">
    <location>
        <begin position="84"/>
        <end position="106"/>
    </location>
</feature>
<feature type="transmembrane region" description="Helical" evidence="3">
    <location>
        <begin position="151"/>
        <end position="170"/>
    </location>
</feature>
<feature type="domain" description="Histidine kinase" evidence="4">
    <location>
        <begin position="229"/>
        <end position="416"/>
    </location>
</feature>
<dbReference type="Pfam" id="PF14501">
    <property type="entry name" value="HATPase_c_5"/>
    <property type="match status" value="1"/>
</dbReference>
<gene>
    <name evidence="5" type="ORF">H6A19_06960</name>
</gene>
<dbReference type="Proteomes" id="UP000767334">
    <property type="component" value="Unassembled WGS sequence"/>
</dbReference>
<organism evidence="5 6">
    <name type="scientific">Clostridium saudiense</name>
    <dbReference type="NCBI Taxonomy" id="1414720"/>
    <lineage>
        <taxon>Bacteria</taxon>
        <taxon>Bacillati</taxon>
        <taxon>Bacillota</taxon>
        <taxon>Clostridia</taxon>
        <taxon>Eubacteriales</taxon>
        <taxon>Clostridiaceae</taxon>
        <taxon>Clostridium</taxon>
    </lineage>
</organism>
<feature type="transmembrane region" description="Helical" evidence="3">
    <location>
        <begin position="31"/>
        <end position="49"/>
    </location>
</feature>
<dbReference type="RefSeq" id="WP_204572166.1">
    <property type="nucleotide sequence ID" value="NZ_JACJLL010000033.1"/>
</dbReference>
<feature type="transmembrane region" description="Helical" evidence="3">
    <location>
        <begin position="182"/>
        <end position="201"/>
    </location>
</feature>
<dbReference type="Gene3D" id="3.30.565.10">
    <property type="entry name" value="Histidine kinase-like ATPase, C-terminal domain"/>
    <property type="match status" value="1"/>
</dbReference>
<sequence>MVPILTFIEFTSALMLYHIIFIGDNINLKRGISRSILGGLIATLIFIMLNGNGVIAFILVFILSLIVIGKVYNKNIIVNVVELIITIIIVSGIELIVMLMSILIFGHNDLPYWSYFIILLVSMSSIIYYSYRIMRFREINLENFIERYNSVFLISINLIIIFLFFKVLFQNEFIEELEIVEIGVLFLTMIIINTFYFVSLYRNDKENKKSELKQSINPLIQELLDEMKASEHEYKNHLNILYCMIQVCKEDELRDRAKKYIGNVFENKNLLSNLSYIENTILKGVLLSKINQAEKNEIICKYKIDSQLEGIALDDSELTVVLSNLLNNAIESASKSEKKYIDIFTTYQNGRYIIEVSNSVSNLTEDMIPRISKVRFSTKGTGRGYGLYNINKIVNKYKGKINMSMKEDMFNVSIEI</sequence>
<proteinExistence type="predicted"/>
<keyword evidence="3" id="KW-0812">Transmembrane</keyword>
<dbReference type="PANTHER" id="PTHR40448:SF1">
    <property type="entry name" value="TWO-COMPONENT SENSOR HISTIDINE KINASE"/>
    <property type="match status" value="1"/>
</dbReference>
<protein>
    <submittedName>
        <fullName evidence="5">GHKL domain-containing protein</fullName>
    </submittedName>
</protein>
<dbReference type="InterPro" id="IPR036890">
    <property type="entry name" value="HATPase_C_sf"/>
</dbReference>
<dbReference type="EMBL" id="JACJLL010000033">
    <property type="protein sequence ID" value="MBM6819079.1"/>
    <property type="molecule type" value="Genomic_DNA"/>
</dbReference>
<comment type="caution">
    <text evidence="5">The sequence shown here is derived from an EMBL/GenBank/DDBJ whole genome shotgun (WGS) entry which is preliminary data.</text>
</comment>
<feature type="transmembrane region" description="Helical" evidence="3">
    <location>
        <begin position="6"/>
        <end position="24"/>
    </location>
</feature>
<evidence type="ECO:0000256" key="1">
    <source>
        <dbReference type="ARBA" id="ARBA00022777"/>
    </source>
</evidence>
<keyword evidence="3" id="KW-0472">Membrane</keyword>
<keyword evidence="2" id="KW-0902">Two-component regulatory system</keyword>
<evidence type="ECO:0000256" key="3">
    <source>
        <dbReference type="SAM" id="Phobius"/>
    </source>
</evidence>
<keyword evidence="1" id="KW-0418">Kinase</keyword>
<evidence type="ECO:0000259" key="4">
    <source>
        <dbReference type="PROSITE" id="PS50109"/>
    </source>
</evidence>
<accession>A0ABS2FF66</accession>
<dbReference type="PANTHER" id="PTHR40448">
    <property type="entry name" value="TWO-COMPONENT SENSOR HISTIDINE KINASE"/>
    <property type="match status" value="1"/>
</dbReference>
<keyword evidence="3" id="KW-1133">Transmembrane helix</keyword>
<feature type="transmembrane region" description="Helical" evidence="3">
    <location>
        <begin position="55"/>
        <end position="72"/>
    </location>
</feature>
<reference evidence="5 6" key="1">
    <citation type="journal article" date="2021" name="Sci. Rep.">
        <title>The distribution of antibiotic resistance genes in chicken gut microbiota commensals.</title>
        <authorList>
            <person name="Juricova H."/>
            <person name="Matiasovicova J."/>
            <person name="Kubasova T."/>
            <person name="Cejkova D."/>
            <person name="Rychlik I."/>
        </authorList>
    </citation>
    <scope>NUCLEOTIDE SEQUENCE [LARGE SCALE GENOMIC DNA]</scope>
    <source>
        <strain evidence="5 6">An435</strain>
    </source>
</reference>